<dbReference type="AlphaFoldDB" id="A0A9N8VPK1"/>
<evidence type="ECO:0000256" key="5">
    <source>
        <dbReference type="ARBA" id="ARBA00023242"/>
    </source>
</evidence>
<evidence type="ECO:0000256" key="2">
    <source>
        <dbReference type="ARBA" id="ARBA00022473"/>
    </source>
</evidence>
<evidence type="ECO:0000256" key="6">
    <source>
        <dbReference type="PROSITE-ProRule" id="PRU00108"/>
    </source>
</evidence>
<dbReference type="PANTHER" id="PTHR45793">
    <property type="entry name" value="HOMEOBOX PROTEIN"/>
    <property type="match status" value="1"/>
</dbReference>
<dbReference type="CDD" id="cd00086">
    <property type="entry name" value="homeodomain"/>
    <property type="match status" value="1"/>
</dbReference>
<dbReference type="Pfam" id="PF00046">
    <property type="entry name" value="Homeodomain"/>
    <property type="match status" value="1"/>
</dbReference>
<feature type="compositionally biased region" description="Basic residues" evidence="8">
    <location>
        <begin position="296"/>
        <end position="308"/>
    </location>
</feature>
<proteinExistence type="predicted"/>
<comment type="caution">
    <text evidence="10">The sequence shown here is derived from an EMBL/GenBank/DDBJ whole genome shotgun (WGS) entry which is preliminary data.</text>
</comment>
<protein>
    <submittedName>
        <fullName evidence="10">378_t:CDS:1</fullName>
    </submittedName>
</protein>
<dbReference type="Proteomes" id="UP000789831">
    <property type="component" value="Unassembled WGS sequence"/>
</dbReference>
<keyword evidence="3 6" id="KW-0238">DNA-binding</keyword>
<feature type="compositionally biased region" description="Polar residues" evidence="8">
    <location>
        <begin position="96"/>
        <end position="106"/>
    </location>
</feature>
<reference evidence="10" key="1">
    <citation type="submission" date="2021-06" db="EMBL/GenBank/DDBJ databases">
        <authorList>
            <person name="Kallberg Y."/>
            <person name="Tangrot J."/>
            <person name="Rosling A."/>
        </authorList>
    </citation>
    <scope>NUCLEOTIDE SEQUENCE</scope>
    <source>
        <strain evidence="10">MT106</strain>
    </source>
</reference>
<dbReference type="PANTHER" id="PTHR45793:SF5">
    <property type="entry name" value="HOMEOTIC PROTEIN OCELLILESS"/>
    <property type="match status" value="1"/>
</dbReference>
<feature type="compositionally biased region" description="Low complexity" evidence="8">
    <location>
        <begin position="10"/>
        <end position="20"/>
    </location>
</feature>
<feature type="region of interest" description="Disordered" evidence="8">
    <location>
        <begin position="1"/>
        <end position="21"/>
    </location>
</feature>
<organism evidence="10 11">
    <name type="scientific">Ambispora gerdemannii</name>
    <dbReference type="NCBI Taxonomy" id="144530"/>
    <lineage>
        <taxon>Eukaryota</taxon>
        <taxon>Fungi</taxon>
        <taxon>Fungi incertae sedis</taxon>
        <taxon>Mucoromycota</taxon>
        <taxon>Glomeromycotina</taxon>
        <taxon>Glomeromycetes</taxon>
        <taxon>Archaeosporales</taxon>
        <taxon>Ambisporaceae</taxon>
        <taxon>Ambispora</taxon>
    </lineage>
</organism>
<feature type="region of interest" description="Disordered" evidence="8">
    <location>
        <begin position="96"/>
        <end position="140"/>
    </location>
</feature>
<dbReference type="SMART" id="SM00389">
    <property type="entry name" value="HOX"/>
    <property type="match status" value="1"/>
</dbReference>
<dbReference type="EMBL" id="CAJVPL010000188">
    <property type="protein sequence ID" value="CAG8462076.1"/>
    <property type="molecule type" value="Genomic_DNA"/>
</dbReference>
<dbReference type="SUPFAM" id="SSF46689">
    <property type="entry name" value="Homeodomain-like"/>
    <property type="match status" value="1"/>
</dbReference>
<gene>
    <name evidence="10" type="ORF">AGERDE_LOCUS2307</name>
</gene>
<evidence type="ECO:0000313" key="10">
    <source>
        <dbReference type="EMBL" id="CAG8462076.1"/>
    </source>
</evidence>
<evidence type="ECO:0000256" key="3">
    <source>
        <dbReference type="ARBA" id="ARBA00023125"/>
    </source>
</evidence>
<dbReference type="GO" id="GO:0005634">
    <property type="term" value="C:nucleus"/>
    <property type="evidence" value="ECO:0007669"/>
    <property type="project" value="UniProtKB-SubCell"/>
</dbReference>
<dbReference type="PROSITE" id="PS50071">
    <property type="entry name" value="HOMEOBOX_2"/>
    <property type="match status" value="1"/>
</dbReference>
<evidence type="ECO:0000256" key="4">
    <source>
        <dbReference type="ARBA" id="ARBA00023155"/>
    </source>
</evidence>
<keyword evidence="4 6" id="KW-0371">Homeobox</keyword>
<name>A0A9N8VPK1_9GLOM</name>
<feature type="compositionally biased region" description="Low complexity" evidence="8">
    <location>
        <begin position="114"/>
        <end position="140"/>
    </location>
</feature>
<evidence type="ECO:0000256" key="8">
    <source>
        <dbReference type="SAM" id="MobiDB-lite"/>
    </source>
</evidence>
<evidence type="ECO:0000313" key="11">
    <source>
        <dbReference type="Proteomes" id="UP000789831"/>
    </source>
</evidence>
<dbReference type="OrthoDB" id="6159439at2759"/>
<feature type="region of interest" description="Disordered" evidence="8">
    <location>
        <begin position="292"/>
        <end position="394"/>
    </location>
</feature>
<feature type="compositionally biased region" description="Low complexity" evidence="8">
    <location>
        <begin position="311"/>
        <end position="384"/>
    </location>
</feature>
<dbReference type="PROSITE" id="PS00027">
    <property type="entry name" value="HOMEOBOX_1"/>
    <property type="match status" value="1"/>
</dbReference>
<dbReference type="InterPro" id="IPR009057">
    <property type="entry name" value="Homeodomain-like_sf"/>
</dbReference>
<dbReference type="InterPro" id="IPR001356">
    <property type="entry name" value="HD"/>
</dbReference>
<dbReference type="Gene3D" id="1.10.10.60">
    <property type="entry name" value="Homeodomain-like"/>
    <property type="match status" value="1"/>
</dbReference>
<dbReference type="GO" id="GO:0000981">
    <property type="term" value="F:DNA-binding transcription factor activity, RNA polymerase II-specific"/>
    <property type="evidence" value="ECO:0007669"/>
    <property type="project" value="InterPro"/>
</dbReference>
<keyword evidence="5 6" id="KW-0539">Nucleus</keyword>
<evidence type="ECO:0000256" key="1">
    <source>
        <dbReference type="ARBA" id="ARBA00004123"/>
    </source>
</evidence>
<feature type="DNA-binding region" description="Homeobox" evidence="6">
    <location>
        <begin position="179"/>
        <end position="238"/>
    </location>
</feature>
<dbReference type="GO" id="GO:0000978">
    <property type="term" value="F:RNA polymerase II cis-regulatory region sequence-specific DNA binding"/>
    <property type="evidence" value="ECO:0007669"/>
    <property type="project" value="TreeGrafter"/>
</dbReference>
<accession>A0A9N8VPK1</accession>
<evidence type="ECO:0000259" key="9">
    <source>
        <dbReference type="PROSITE" id="PS50071"/>
    </source>
</evidence>
<keyword evidence="2" id="KW-0217">Developmental protein</keyword>
<dbReference type="InterPro" id="IPR017970">
    <property type="entry name" value="Homeobox_CS"/>
</dbReference>
<keyword evidence="11" id="KW-1185">Reference proteome</keyword>
<comment type="subcellular location">
    <subcellularLocation>
        <location evidence="1 6 7">Nucleus</location>
    </subcellularLocation>
</comment>
<feature type="domain" description="Homeobox" evidence="9">
    <location>
        <begin position="177"/>
        <end position="237"/>
    </location>
</feature>
<evidence type="ECO:0000256" key="7">
    <source>
        <dbReference type="RuleBase" id="RU000682"/>
    </source>
</evidence>
<sequence length="477" mass="52856">MASLASQYKTSNNSQTNTNNDLAIHDSSQRASDVSIFSLLNPDAEKINNHNHQNYNHYNDEVKSEDNYSQNWRRYSAPNLSSESMNDLTIINYCGNPSHNQNNNTSKNHHQHVSSLFSRSTPSSPKSANTFYQSTTKKSAADSAAAVQSSMKSTSRSNYQFPSSDAISAVNNNAHHIPPKVKRKRFTQEQLVDLIAMFEQTDTPNYEIREKLAKKLNMTNREVQVWFQNRRAKANRAKANEPNASNHHHHRFLHHHSVTPAQAASGHASSVSNIPTQSNYTFVAMFTDGIPSSGGHHSKGNNGRRHSYHPTSASSKKTSNNSSQTRPRATTVSHLPTTATTTTSSHNTNSFVSSSSSSSSHNLQPPQQQNSPTTPNTPSPKQVPILPPPIPSQYPSSSYNPYLITPINDFSHMTIGGSHHQLPRHSIQHNNMQEDNNVKIILDPIDARILNEIIHALTTTAKQSPKLPSVNTDTVLL</sequence>